<gene>
    <name evidence="1" type="ORF">R4485_24465</name>
</gene>
<accession>A0AAE5AEG1</accession>
<reference evidence="1" key="1">
    <citation type="submission" date="2023-10" db="EMBL/GenBank/DDBJ databases">
        <title>Mycolicibacterium fortuitum clinical isolates causing pulmonary infections in humans.</title>
        <authorList>
            <person name="Mejia-Ponce P.M."/>
            <person name="Zenteno-Cuevas R."/>
            <person name="Licona-Cassani C."/>
        </authorList>
    </citation>
    <scope>NUCLEOTIDE SEQUENCE</scope>
    <source>
        <strain evidence="1">M8</strain>
    </source>
</reference>
<comment type="caution">
    <text evidence="1">The sequence shown here is derived from an EMBL/GenBank/DDBJ whole genome shotgun (WGS) entry which is preliminary data.</text>
</comment>
<dbReference type="RefSeq" id="WP_061262877.1">
    <property type="nucleotide sequence ID" value="NZ_JACKTK010000018.1"/>
</dbReference>
<sequence>MANAQPSPPITRGTCATCQGPITHYPRRYDDVQPNTTAVNDDNRWAHDRVPDWLHHRHRAKPGNS</sequence>
<dbReference type="AlphaFoldDB" id="A0AAE5AEG1"/>
<evidence type="ECO:0000313" key="2">
    <source>
        <dbReference type="Proteomes" id="UP001186041"/>
    </source>
</evidence>
<protein>
    <submittedName>
        <fullName evidence="1">Uncharacterized protein</fullName>
    </submittedName>
</protein>
<proteinExistence type="predicted"/>
<dbReference type="Proteomes" id="UP001186041">
    <property type="component" value="Unassembled WGS sequence"/>
</dbReference>
<dbReference type="EMBL" id="JAWLVV010000026">
    <property type="protein sequence ID" value="MDV7293336.1"/>
    <property type="molecule type" value="Genomic_DNA"/>
</dbReference>
<organism evidence="1 2">
    <name type="scientific">Mycolicibacterium fortuitum</name>
    <name type="common">Mycobacterium fortuitum</name>
    <dbReference type="NCBI Taxonomy" id="1766"/>
    <lineage>
        <taxon>Bacteria</taxon>
        <taxon>Bacillati</taxon>
        <taxon>Actinomycetota</taxon>
        <taxon>Actinomycetes</taxon>
        <taxon>Mycobacteriales</taxon>
        <taxon>Mycobacteriaceae</taxon>
        <taxon>Mycolicibacterium</taxon>
    </lineage>
</organism>
<name>A0AAE5AEG1_MYCFO</name>
<evidence type="ECO:0000313" key="1">
    <source>
        <dbReference type="EMBL" id="MDV7293336.1"/>
    </source>
</evidence>